<accession>A0A8J7P729</accession>
<proteinExistence type="predicted"/>
<feature type="region of interest" description="Disordered" evidence="1">
    <location>
        <begin position="734"/>
        <end position="756"/>
    </location>
</feature>
<evidence type="ECO:0000313" key="3">
    <source>
        <dbReference type="Proteomes" id="UP000664277"/>
    </source>
</evidence>
<organism evidence="2 3">
    <name type="scientific">Candidatus Obscuribacter phosphatis</name>
    <dbReference type="NCBI Taxonomy" id="1906157"/>
    <lineage>
        <taxon>Bacteria</taxon>
        <taxon>Bacillati</taxon>
        <taxon>Candidatus Melainabacteria</taxon>
        <taxon>Candidatus Obscuribacterales</taxon>
        <taxon>Candidatus Obscuribacteraceae</taxon>
        <taxon>Candidatus Obscuribacter</taxon>
    </lineage>
</organism>
<reference evidence="2" key="1">
    <citation type="submission" date="2021-02" db="EMBL/GenBank/DDBJ databases">
        <title>Genome-Resolved Metagenomics of a Microbial Community Performing Photosynthetic Biological Nutrient Removal.</title>
        <authorList>
            <person name="Mcdaniel E.A."/>
        </authorList>
    </citation>
    <scope>NUCLEOTIDE SEQUENCE</scope>
    <source>
        <strain evidence="2">UWPOB_OBS1</strain>
    </source>
</reference>
<dbReference type="AlphaFoldDB" id="A0A8J7P729"/>
<evidence type="ECO:0000313" key="2">
    <source>
        <dbReference type="EMBL" id="MBN8659894.1"/>
    </source>
</evidence>
<sequence length="879" mass="96969">MSFQSLEQDMANAIGFVFDRSVDPPALLGQGFLVSKSRFVCCAGKVFHYTDAPWALELYFVHPEIRMGVKSVSIHPDFDKPLARNDYLAQTGRPGETLPILPNDMAMLIVDPDPIELMPERVGELVRAMSLPFNNRGVETSGPVKGHEYLQVINNLLAQGKQGLLTLFDIHNIPIARLLLAQNSIPLVYSSLYNMPPAYTFFELAIRQPALGFAFEPQGEFAWPDMTPINAPADRLIWEAMRRANELEGLFAGLGGINGRYQKVVQSYDPTSSSEEIRWMVGNLWETLDGFITLDNLSTRVGADTYTSLVAVRELVNRGVASQINRSSPFHGNGTVGPPLISHTDFEVHNWDNLQAFYLDPLSGKPCWVQGNYFGSASAVQPKNMLHTIPVPPEVSGALICKDYKLIGLHNGPQALRGGVTAPPMKCSQFMWMGALLDVSSKKAKFGGDSDEGGVTSLKSRLDVEPSQAPAAEDRIVCPVCFSSNHAYGACSNCGHIIEAPPEEPEAKTVKDKAGKAVKKLQKKTGFTNKQAAIAAVILVPLFLITIMSMLKPPAQPTPSDQVKLPGEIAHHDSNEAARKMAVEKAGFKLKPEEDYWYEDTSEQTKPNPSFGVFSERTNQKLTFMLHQDMSPYNNLKAFEKRPPFVQDFFFDEGVPSETGEQVLGDSTLKWFILSGSDAKGNKLKILLGAFPAVESSKCFLVTGQAYAKDGQTYIPNNALSVIENLAADRTQKANQAKRDGIKPNEVDEDEVEDEKKDLATEEDIVKFMNSAKETIQENLSLPDWAKEELKKDKAERRKIKTKLKIGIDNEGNVKALEKLDADEGDEEQKLLEGALQSAITKSSPFKFVPNFKEPVLKFIVKLSGNKIKLEKATAATTL</sequence>
<name>A0A8J7P729_9BACT</name>
<dbReference type="Proteomes" id="UP000664277">
    <property type="component" value="Unassembled WGS sequence"/>
</dbReference>
<protein>
    <submittedName>
        <fullName evidence="2">Uncharacterized protein</fullName>
    </submittedName>
</protein>
<feature type="compositionally biased region" description="Basic and acidic residues" evidence="1">
    <location>
        <begin position="737"/>
        <end position="746"/>
    </location>
</feature>
<evidence type="ECO:0000256" key="1">
    <source>
        <dbReference type="SAM" id="MobiDB-lite"/>
    </source>
</evidence>
<dbReference type="EMBL" id="JAFLCK010000006">
    <property type="protein sequence ID" value="MBN8659894.1"/>
    <property type="molecule type" value="Genomic_DNA"/>
</dbReference>
<comment type="caution">
    <text evidence="2">The sequence shown here is derived from an EMBL/GenBank/DDBJ whole genome shotgun (WGS) entry which is preliminary data.</text>
</comment>
<gene>
    <name evidence="2" type="ORF">J0M35_05995</name>
</gene>